<dbReference type="Gene3D" id="3.90.25.10">
    <property type="entry name" value="UDP-galactose 4-epimerase, domain 1"/>
    <property type="match status" value="1"/>
</dbReference>
<dbReference type="InterPro" id="IPR011912">
    <property type="entry name" value="Heptose_epim"/>
</dbReference>
<evidence type="ECO:0000256" key="2">
    <source>
        <dbReference type="ARBA" id="ARBA00023235"/>
    </source>
</evidence>
<dbReference type="EC" id="5.1.3.20" evidence="5"/>
<dbReference type="SUPFAM" id="SSF51735">
    <property type="entry name" value="NAD(P)-binding Rossmann-fold domains"/>
    <property type="match status" value="1"/>
</dbReference>
<keyword evidence="2 5" id="KW-0413">Isomerase</keyword>
<evidence type="ECO:0000256" key="3">
    <source>
        <dbReference type="ARBA" id="ARBA00023277"/>
    </source>
</evidence>
<dbReference type="PANTHER" id="PTHR43103:SF3">
    <property type="entry name" value="ADP-L-GLYCERO-D-MANNO-HEPTOSE-6-EPIMERASE"/>
    <property type="match status" value="1"/>
</dbReference>
<dbReference type="Proteomes" id="UP000886812">
    <property type="component" value="Unassembled WGS sequence"/>
</dbReference>
<dbReference type="GO" id="GO:0008712">
    <property type="term" value="F:ADP-glyceromanno-heptose 6-epimerase activity"/>
    <property type="evidence" value="ECO:0007669"/>
    <property type="project" value="UniProtKB-EC"/>
</dbReference>
<keyword evidence="1" id="KW-0521">NADP</keyword>
<dbReference type="GO" id="GO:0050661">
    <property type="term" value="F:NADP binding"/>
    <property type="evidence" value="ECO:0007669"/>
    <property type="project" value="InterPro"/>
</dbReference>
<feature type="domain" description="NAD-dependent epimerase/dehydratase" evidence="4">
    <location>
        <begin position="9"/>
        <end position="251"/>
    </location>
</feature>
<name>A0A9D1NLM1_9BACT</name>
<dbReference type="Gene3D" id="3.40.50.720">
    <property type="entry name" value="NAD(P)-binding Rossmann-like Domain"/>
    <property type="match status" value="1"/>
</dbReference>
<sequence>MHDISQGKILVTGGSGLIGSAIIARLNALGHTNILVTDKLGTDLRFRNLVPLKFAEYMEYEDFDRAIENDPARFADVKTVFHLGACSATTEKDCTYLIHNNYEYTKKLAAFALGNGARFVYASSAATYGNGENGMDDEAPIEPLKPLNMYGYSKHLFDLHALRNGYLNKITGVKYFNVFGPNENHKANMVSMVFRAFHQIRETGTVRLFKSYKPEYADGCQMRDFLGAKEAAAITVHLAQNENATGLVNVGAGKARTWLELVRPIFAAMNVPENIEFIEMPETLRAQYQYFTQAKIDKLTRLGGNAFLAPLEESVTDYVKNYLIPDKHLGE</sequence>
<dbReference type="PANTHER" id="PTHR43103">
    <property type="entry name" value="NUCLEOSIDE-DIPHOSPHATE-SUGAR EPIMERASE"/>
    <property type="match status" value="1"/>
</dbReference>
<gene>
    <name evidence="5" type="primary">rfaD</name>
    <name evidence="5" type="ORF">IAC75_06500</name>
</gene>
<dbReference type="Pfam" id="PF01370">
    <property type="entry name" value="Epimerase"/>
    <property type="match status" value="1"/>
</dbReference>
<dbReference type="AlphaFoldDB" id="A0A9D1NLM1"/>
<accession>A0A9D1NLM1</accession>
<evidence type="ECO:0000313" key="6">
    <source>
        <dbReference type="Proteomes" id="UP000886812"/>
    </source>
</evidence>
<evidence type="ECO:0000256" key="1">
    <source>
        <dbReference type="ARBA" id="ARBA00022857"/>
    </source>
</evidence>
<dbReference type="EMBL" id="DVOG01000173">
    <property type="protein sequence ID" value="HIV04777.1"/>
    <property type="molecule type" value="Genomic_DNA"/>
</dbReference>
<reference evidence="5" key="2">
    <citation type="journal article" date="2021" name="PeerJ">
        <title>Extensive microbial diversity within the chicken gut microbiome revealed by metagenomics and culture.</title>
        <authorList>
            <person name="Gilroy R."/>
            <person name="Ravi A."/>
            <person name="Getino M."/>
            <person name="Pursley I."/>
            <person name="Horton D.L."/>
            <person name="Alikhan N.F."/>
            <person name="Baker D."/>
            <person name="Gharbi K."/>
            <person name="Hall N."/>
            <person name="Watson M."/>
            <person name="Adriaenssens E.M."/>
            <person name="Foster-Nyarko E."/>
            <person name="Jarju S."/>
            <person name="Secka A."/>
            <person name="Antonio M."/>
            <person name="Oren A."/>
            <person name="Chaudhuri R.R."/>
            <person name="La Ragione R."/>
            <person name="Hildebrand F."/>
            <person name="Pallen M.J."/>
        </authorList>
    </citation>
    <scope>NUCLEOTIDE SEQUENCE</scope>
    <source>
        <strain evidence="5">10669</strain>
    </source>
</reference>
<evidence type="ECO:0000313" key="5">
    <source>
        <dbReference type="EMBL" id="HIV04777.1"/>
    </source>
</evidence>
<dbReference type="InterPro" id="IPR036291">
    <property type="entry name" value="NAD(P)-bd_dom_sf"/>
</dbReference>
<dbReference type="NCBIfam" id="TIGR02197">
    <property type="entry name" value="heptose_epim"/>
    <property type="match status" value="1"/>
</dbReference>
<keyword evidence="3" id="KW-0119">Carbohydrate metabolism</keyword>
<dbReference type="GO" id="GO:0005975">
    <property type="term" value="P:carbohydrate metabolic process"/>
    <property type="evidence" value="ECO:0007669"/>
    <property type="project" value="InterPro"/>
</dbReference>
<reference evidence="5" key="1">
    <citation type="submission" date="2020-10" db="EMBL/GenBank/DDBJ databases">
        <authorList>
            <person name="Gilroy R."/>
        </authorList>
    </citation>
    <scope>NUCLEOTIDE SEQUENCE</scope>
    <source>
        <strain evidence="5">10669</strain>
    </source>
</reference>
<dbReference type="InterPro" id="IPR001509">
    <property type="entry name" value="Epimerase_deHydtase"/>
</dbReference>
<protein>
    <submittedName>
        <fullName evidence="5">ADP-glyceromanno-heptose 6-epimerase</fullName>
        <ecNumber evidence="5">5.1.3.20</ecNumber>
    </submittedName>
</protein>
<organism evidence="5 6">
    <name type="scientific">Candidatus Spyradosoma merdigallinarum</name>
    <dbReference type="NCBI Taxonomy" id="2840950"/>
    <lineage>
        <taxon>Bacteria</taxon>
        <taxon>Pseudomonadati</taxon>
        <taxon>Verrucomicrobiota</taxon>
        <taxon>Opitutia</taxon>
        <taxon>Opitutia incertae sedis</taxon>
        <taxon>Candidatus Spyradosoma</taxon>
    </lineage>
</organism>
<evidence type="ECO:0000259" key="4">
    <source>
        <dbReference type="Pfam" id="PF01370"/>
    </source>
</evidence>
<proteinExistence type="predicted"/>
<comment type="caution">
    <text evidence="5">The sequence shown here is derived from an EMBL/GenBank/DDBJ whole genome shotgun (WGS) entry which is preliminary data.</text>
</comment>